<dbReference type="GO" id="GO:0005975">
    <property type="term" value="P:carbohydrate metabolic process"/>
    <property type="evidence" value="ECO:0007669"/>
    <property type="project" value="InterPro"/>
</dbReference>
<feature type="domain" description="GH18" evidence="1">
    <location>
        <begin position="1"/>
        <end position="165"/>
    </location>
</feature>
<keyword evidence="2" id="KW-1185">Reference proteome</keyword>
<organism evidence="2 3">
    <name type="scientific">Ditylenchus dipsaci</name>
    <dbReference type="NCBI Taxonomy" id="166011"/>
    <lineage>
        <taxon>Eukaryota</taxon>
        <taxon>Metazoa</taxon>
        <taxon>Ecdysozoa</taxon>
        <taxon>Nematoda</taxon>
        <taxon>Chromadorea</taxon>
        <taxon>Rhabditida</taxon>
        <taxon>Tylenchina</taxon>
        <taxon>Tylenchomorpha</taxon>
        <taxon>Sphaerularioidea</taxon>
        <taxon>Anguinidae</taxon>
        <taxon>Anguininae</taxon>
        <taxon>Ditylenchus</taxon>
    </lineage>
</organism>
<dbReference type="Pfam" id="PF00704">
    <property type="entry name" value="Glyco_hydro_18"/>
    <property type="match status" value="1"/>
</dbReference>
<dbReference type="PROSITE" id="PS51910">
    <property type="entry name" value="GH18_2"/>
    <property type="match status" value="1"/>
</dbReference>
<dbReference type="PANTHER" id="PTHR11177">
    <property type="entry name" value="CHITINASE"/>
    <property type="match status" value="1"/>
</dbReference>
<dbReference type="GO" id="GO:0008061">
    <property type="term" value="F:chitin binding"/>
    <property type="evidence" value="ECO:0007669"/>
    <property type="project" value="TreeGrafter"/>
</dbReference>
<dbReference type="Proteomes" id="UP000887574">
    <property type="component" value="Unplaced"/>
</dbReference>
<dbReference type="GO" id="GO:0006032">
    <property type="term" value="P:chitin catabolic process"/>
    <property type="evidence" value="ECO:0007669"/>
    <property type="project" value="TreeGrafter"/>
</dbReference>
<dbReference type="PANTHER" id="PTHR11177:SF317">
    <property type="entry name" value="CHITINASE 12-RELATED"/>
    <property type="match status" value="1"/>
</dbReference>
<evidence type="ECO:0000313" key="3">
    <source>
        <dbReference type="WBParaSite" id="jg17295"/>
    </source>
</evidence>
<dbReference type="GO" id="GO:0004568">
    <property type="term" value="F:chitinase activity"/>
    <property type="evidence" value="ECO:0007669"/>
    <property type="project" value="TreeGrafter"/>
</dbReference>
<dbReference type="SUPFAM" id="SSF51445">
    <property type="entry name" value="(Trans)glycosidases"/>
    <property type="match status" value="1"/>
</dbReference>
<dbReference type="Gene3D" id="3.20.20.80">
    <property type="entry name" value="Glycosidases"/>
    <property type="match status" value="1"/>
</dbReference>
<dbReference type="GO" id="GO:0005576">
    <property type="term" value="C:extracellular region"/>
    <property type="evidence" value="ECO:0007669"/>
    <property type="project" value="TreeGrafter"/>
</dbReference>
<accession>A0A915DAT8</accession>
<dbReference type="WBParaSite" id="jg17295">
    <property type="protein sequence ID" value="jg17295"/>
    <property type="gene ID" value="jg17295"/>
</dbReference>
<evidence type="ECO:0000313" key="2">
    <source>
        <dbReference type="Proteomes" id="UP000887574"/>
    </source>
</evidence>
<dbReference type="InterPro" id="IPR029070">
    <property type="entry name" value="Chitinase_insertion_sf"/>
</dbReference>
<protein>
    <submittedName>
        <fullName evidence="3">GH18 domain-containing protein</fullName>
    </submittedName>
</protein>
<dbReference type="Gene3D" id="3.10.50.10">
    <property type="match status" value="1"/>
</dbReference>
<name>A0A915DAT8_9BILA</name>
<dbReference type="InterPro" id="IPR017853">
    <property type="entry name" value="GH"/>
</dbReference>
<dbReference type="InterPro" id="IPR050314">
    <property type="entry name" value="Glycosyl_Hydrlase_18"/>
</dbReference>
<reference evidence="3" key="1">
    <citation type="submission" date="2022-11" db="UniProtKB">
        <authorList>
            <consortium name="WormBaseParasite"/>
        </authorList>
    </citation>
    <scope>IDENTIFICATION</scope>
</reference>
<evidence type="ECO:0000259" key="1">
    <source>
        <dbReference type="PROSITE" id="PS51910"/>
    </source>
</evidence>
<proteinExistence type="predicted"/>
<sequence>MATFAPGLGEHDNSEQDSILSKWLKSGLKREVLVIELPSYGLTKKLFGSPAQARSNPKGGIQDVKEMMGVDKISQEEICELLKKEIKPKNTTLYPYEMIIDYKQTIDTAVSFESAQTITYKTRYAMREQLAGIALSALHQDDYSNKCGKGAFPLLQAVNTATKCNKPTTPIAIETKEIQPTNP</sequence>
<dbReference type="AlphaFoldDB" id="A0A915DAT8"/>
<dbReference type="InterPro" id="IPR001223">
    <property type="entry name" value="Glyco_hydro18_cat"/>
</dbReference>